<feature type="domain" description="Methyltransferase FkbM" evidence="1">
    <location>
        <begin position="44"/>
        <end position="202"/>
    </location>
</feature>
<evidence type="ECO:0000259" key="1">
    <source>
        <dbReference type="Pfam" id="PF05050"/>
    </source>
</evidence>
<protein>
    <recommendedName>
        <fullName evidence="1">Methyltransferase FkbM domain-containing protein</fullName>
    </recommendedName>
</protein>
<dbReference type="InterPro" id="IPR052514">
    <property type="entry name" value="SAM-dependent_MTase"/>
</dbReference>
<accession>A0A2W2AAZ3</accession>
<dbReference type="PANTHER" id="PTHR34203:SF15">
    <property type="entry name" value="SLL1173 PROTEIN"/>
    <property type="match status" value="1"/>
</dbReference>
<dbReference type="Gene3D" id="3.40.50.150">
    <property type="entry name" value="Vaccinia Virus protein VP39"/>
    <property type="match status" value="1"/>
</dbReference>
<dbReference type="Proteomes" id="UP000248745">
    <property type="component" value="Unassembled WGS sequence"/>
</dbReference>
<reference evidence="2 3" key="1">
    <citation type="submission" date="2018-06" db="EMBL/GenBank/DDBJ databases">
        <title>Mucibacter soli gen. nov., sp. nov., a new member of the family Chitinophagaceae producing mucin.</title>
        <authorList>
            <person name="Kim M.-K."/>
            <person name="Park S."/>
            <person name="Kim T.-S."/>
            <person name="Joung Y."/>
            <person name="Han J.-H."/>
            <person name="Kim S.B."/>
        </authorList>
    </citation>
    <scope>NUCLEOTIDE SEQUENCE [LARGE SCALE GENOMIC DNA]</scope>
    <source>
        <strain evidence="2 3">R1-15</strain>
    </source>
</reference>
<dbReference type="PANTHER" id="PTHR34203">
    <property type="entry name" value="METHYLTRANSFERASE, FKBM FAMILY PROTEIN"/>
    <property type="match status" value="1"/>
</dbReference>
<dbReference type="RefSeq" id="WP_110999546.1">
    <property type="nucleotide sequence ID" value="NZ_QKTW01000018.1"/>
</dbReference>
<dbReference type="NCBIfam" id="TIGR01444">
    <property type="entry name" value="fkbM_fam"/>
    <property type="match status" value="1"/>
</dbReference>
<dbReference type="Pfam" id="PF05050">
    <property type="entry name" value="Methyltransf_21"/>
    <property type="match status" value="1"/>
</dbReference>
<name>A0A2W2AAZ3_9BACT</name>
<dbReference type="InterPro" id="IPR029063">
    <property type="entry name" value="SAM-dependent_MTases_sf"/>
</dbReference>
<evidence type="ECO:0000313" key="2">
    <source>
        <dbReference type="EMBL" id="PZF72451.1"/>
    </source>
</evidence>
<keyword evidence="3" id="KW-1185">Reference proteome</keyword>
<dbReference type="InterPro" id="IPR006342">
    <property type="entry name" value="FkbM_mtfrase"/>
</dbReference>
<proteinExistence type="predicted"/>
<sequence>MVFRKILRSILIFFHLDLTRNLKYDRLTKLIMKRALHEGANCIDIGCHKGEVLDLIMAYAPKGIHFAFEPIPYLYTALKARFSNTVNVYPYALSDDEGMTSFQLVKNAPAYSGIKRRRYDISDPQIEEIYVELNLLDNIIPKNLKIDFIKIDVEGGEYGVLKGAREIISNNKPLIIFECGLGASDYYNTNPLDLFSFLDEMGLGIYTLEAFIKNDSAFCPSEFERVFKTNKEYYFVASVLKN</sequence>
<gene>
    <name evidence="2" type="ORF">DN068_13960</name>
</gene>
<dbReference type="EMBL" id="QKTW01000018">
    <property type="protein sequence ID" value="PZF72451.1"/>
    <property type="molecule type" value="Genomic_DNA"/>
</dbReference>
<organism evidence="2 3">
    <name type="scientific">Taibaiella soli</name>
    <dbReference type="NCBI Taxonomy" id="1649169"/>
    <lineage>
        <taxon>Bacteria</taxon>
        <taxon>Pseudomonadati</taxon>
        <taxon>Bacteroidota</taxon>
        <taxon>Chitinophagia</taxon>
        <taxon>Chitinophagales</taxon>
        <taxon>Chitinophagaceae</taxon>
        <taxon>Taibaiella</taxon>
    </lineage>
</organism>
<dbReference type="AlphaFoldDB" id="A0A2W2AAZ3"/>
<evidence type="ECO:0000313" key="3">
    <source>
        <dbReference type="Proteomes" id="UP000248745"/>
    </source>
</evidence>
<dbReference type="SUPFAM" id="SSF53335">
    <property type="entry name" value="S-adenosyl-L-methionine-dependent methyltransferases"/>
    <property type="match status" value="1"/>
</dbReference>
<comment type="caution">
    <text evidence="2">The sequence shown here is derived from an EMBL/GenBank/DDBJ whole genome shotgun (WGS) entry which is preliminary data.</text>
</comment>
<dbReference type="OrthoDB" id="9812600at2"/>